<evidence type="ECO:0000256" key="4">
    <source>
        <dbReference type="ARBA" id="ARBA00023242"/>
    </source>
</evidence>
<dbReference type="PANTHER" id="PTHR12663">
    <property type="entry name" value="ANDROGEN INDUCED INHIBITOR OF PROLIFERATION AS3 / PDS5-RELATED"/>
    <property type="match status" value="1"/>
</dbReference>
<evidence type="ECO:0000256" key="2">
    <source>
        <dbReference type="ARBA" id="ARBA00022763"/>
    </source>
</evidence>
<evidence type="ECO:0000256" key="1">
    <source>
        <dbReference type="ARBA" id="ARBA00004123"/>
    </source>
</evidence>
<sequence>MVALKQLSSESGSNYVRALQILEAMAKARSCLIMLDIEIDAMIVEMFQLFFNIIRSNHCSDVFQYMETIMTMIIEESDEVSLELLRPLLDSVRLDNKNISPISWELGKTVFDKCMTKLQPYLKEAVKALNLKVDEYAEIVAILCQDTPNGQNMVRPSTCLSGDGVSKLDRINEDVQEDCPPQVKDINGLDEIVQSERETGAHRRRRGRKPNSLMRAEEGYEHTWTRGGKESSISCHSNKTSKRSHVDYGKEMVDNGEGMVNLRLMIWWPLDKTFYTGTVEAFDPLTKKHTIKYDDDEEEVLDLREERWEPFDEKPRRVRFFDKYL</sequence>
<evidence type="ECO:0000256" key="3">
    <source>
        <dbReference type="ARBA" id="ARBA00023204"/>
    </source>
</evidence>
<accession>A0ABR0V0K9</accession>
<dbReference type="CDD" id="cd20404">
    <property type="entry name" value="Tudor_Agenet_AtEML-like"/>
    <property type="match status" value="1"/>
</dbReference>
<evidence type="ECO:0000313" key="7">
    <source>
        <dbReference type="Proteomes" id="UP001318860"/>
    </source>
</evidence>
<proteinExistence type="predicted"/>
<evidence type="ECO:0000256" key="5">
    <source>
        <dbReference type="SAM" id="MobiDB-lite"/>
    </source>
</evidence>
<keyword evidence="7" id="KW-1185">Reference proteome</keyword>
<keyword evidence="4" id="KW-0539">Nucleus</keyword>
<gene>
    <name evidence="6" type="ORF">DH2020_038395</name>
</gene>
<dbReference type="Gene3D" id="2.30.30.140">
    <property type="match status" value="1"/>
</dbReference>
<dbReference type="Proteomes" id="UP001318860">
    <property type="component" value="Unassembled WGS sequence"/>
</dbReference>
<dbReference type="Pfam" id="PF20168">
    <property type="entry name" value="PDS5"/>
    <property type="match status" value="1"/>
</dbReference>
<keyword evidence="3" id="KW-0234">DNA repair</keyword>
<evidence type="ECO:0000313" key="6">
    <source>
        <dbReference type="EMBL" id="KAK6127855.1"/>
    </source>
</evidence>
<name>A0ABR0V0K9_REHGL</name>
<comment type="caution">
    <text evidence="6">The sequence shown here is derived from an EMBL/GenBank/DDBJ whole genome shotgun (WGS) entry which is preliminary data.</text>
</comment>
<dbReference type="EMBL" id="JABTTQ020001852">
    <property type="protein sequence ID" value="KAK6127855.1"/>
    <property type="molecule type" value="Genomic_DNA"/>
</dbReference>
<keyword evidence="2" id="KW-0227">DNA damage</keyword>
<protein>
    <submittedName>
        <fullName evidence="6">Uncharacterized protein</fullName>
    </submittedName>
</protein>
<dbReference type="PANTHER" id="PTHR12663:SF69">
    <property type="entry name" value="SISTER CHROMATID COHESION PROTEIN PDS5 HOMOLOG E"/>
    <property type="match status" value="1"/>
</dbReference>
<feature type="region of interest" description="Disordered" evidence="5">
    <location>
        <begin position="219"/>
        <end position="241"/>
    </location>
</feature>
<dbReference type="InterPro" id="IPR039776">
    <property type="entry name" value="Pds5"/>
</dbReference>
<comment type="subcellular location">
    <subcellularLocation>
        <location evidence="1">Nucleus</location>
    </subcellularLocation>
</comment>
<reference evidence="6 7" key="1">
    <citation type="journal article" date="2021" name="Comput. Struct. Biotechnol. J.">
        <title>De novo genome assembly of the potent medicinal plant Rehmannia glutinosa using nanopore technology.</title>
        <authorList>
            <person name="Ma L."/>
            <person name="Dong C."/>
            <person name="Song C."/>
            <person name="Wang X."/>
            <person name="Zheng X."/>
            <person name="Niu Y."/>
            <person name="Chen S."/>
            <person name="Feng W."/>
        </authorList>
    </citation>
    <scope>NUCLEOTIDE SEQUENCE [LARGE SCALE GENOMIC DNA]</scope>
    <source>
        <strain evidence="6">DH-2019</strain>
    </source>
</reference>
<organism evidence="6 7">
    <name type="scientific">Rehmannia glutinosa</name>
    <name type="common">Chinese foxglove</name>
    <dbReference type="NCBI Taxonomy" id="99300"/>
    <lineage>
        <taxon>Eukaryota</taxon>
        <taxon>Viridiplantae</taxon>
        <taxon>Streptophyta</taxon>
        <taxon>Embryophyta</taxon>
        <taxon>Tracheophyta</taxon>
        <taxon>Spermatophyta</taxon>
        <taxon>Magnoliopsida</taxon>
        <taxon>eudicotyledons</taxon>
        <taxon>Gunneridae</taxon>
        <taxon>Pentapetalae</taxon>
        <taxon>asterids</taxon>
        <taxon>lamiids</taxon>
        <taxon>Lamiales</taxon>
        <taxon>Orobanchaceae</taxon>
        <taxon>Rehmannieae</taxon>
        <taxon>Rehmannia</taxon>
    </lineage>
</organism>
<feature type="compositionally biased region" description="Basic and acidic residues" evidence="5">
    <location>
        <begin position="219"/>
        <end position="229"/>
    </location>
</feature>